<reference evidence="10" key="1">
    <citation type="submission" date="2013-08" db="EMBL/GenBank/DDBJ databases">
        <authorList>
            <person name="Mendez C."/>
            <person name="Richter M."/>
            <person name="Ferrer M."/>
            <person name="Sanchez J."/>
        </authorList>
    </citation>
    <scope>NUCLEOTIDE SEQUENCE</scope>
</reference>
<accession>T0YP89</accession>
<dbReference type="GO" id="GO:0005829">
    <property type="term" value="C:cytosol"/>
    <property type="evidence" value="ECO:0007669"/>
    <property type="project" value="TreeGrafter"/>
</dbReference>
<comment type="pathway">
    <text evidence="2">Cofactor biosynthesis; NAD(+) biosynthesis; quinolinate from iminoaspartate: step 1/1.</text>
</comment>
<dbReference type="InterPro" id="IPR003473">
    <property type="entry name" value="NadA"/>
</dbReference>
<comment type="cofactor">
    <cofactor evidence="1">
        <name>[4Fe-4S] cluster</name>
        <dbReference type="ChEBI" id="CHEBI:49883"/>
    </cofactor>
</comment>
<organism evidence="10">
    <name type="scientific">mine drainage metagenome</name>
    <dbReference type="NCBI Taxonomy" id="410659"/>
    <lineage>
        <taxon>unclassified sequences</taxon>
        <taxon>metagenomes</taxon>
        <taxon>ecological metagenomes</taxon>
    </lineage>
</organism>
<dbReference type="PANTHER" id="PTHR30573:SF0">
    <property type="entry name" value="QUINOLINATE SYNTHASE, CHLOROPLASTIC"/>
    <property type="match status" value="1"/>
</dbReference>
<dbReference type="GO" id="GO:0034628">
    <property type="term" value="P:'de novo' NAD+ biosynthetic process from L-aspartate"/>
    <property type="evidence" value="ECO:0007669"/>
    <property type="project" value="TreeGrafter"/>
</dbReference>
<proteinExistence type="predicted"/>
<protein>
    <recommendedName>
        <fullName evidence="3">quinolinate synthase</fullName>
        <ecNumber evidence="3">2.5.1.72</ecNumber>
    </recommendedName>
</protein>
<keyword evidence="5" id="KW-0662">Pyridine nucleotide biosynthesis</keyword>
<evidence type="ECO:0000256" key="4">
    <source>
        <dbReference type="ARBA" id="ARBA00022485"/>
    </source>
</evidence>
<evidence type="ECO:0000256" key="7">
    <source>
        <dbReference type="ARBA" id="ARBA00022723"/>
    </source>
</evidence>
<evidence type="ECO:0000256" key="5">
    <source>
        <dbReference type="ARBA" id="ARBA00022642"/>
    </source>
</evidence>
<dbReference type="EMBL" id="AUZX01013658">
    <property type="protein sequence ID" value="EQD34928.1"/>
    <property type="molecule type" value="Genomic_DNA"/>
</dbReference>
<dbReference type="GO" id="GO:0051539">
    <property type="term" value="F:4 iron, 4 sulfur cluster binding"/>
    <property type="evidence" value="ECO:0007669"/>
    <property type="project" value="UniProtKB-KW"/>
</dbReference>
<reference evidence="10" key="2">
    <citation type="journal article" date="2014" name="ISME J.">
        <title>Microbial stratification in low pH oxic and suboxic macroscopic growths along an acid mine drainage.</title>
        <authorList>
            <person name="Mendez-Garcia C."/>
            <person name="Mesa V."/>
            <person name="Sprenger R.R."/>
            <person name="Richter M."/>
            <person name="Diez M.S."/>
            <person name="Solano J."/>
            <person name="Bargiela R."/>
            <person name="Golyshina O.V."/>
            <person name="Manteca A."/>
            <person name="Ramos J.L."/>
            <person name="Gallego J.R."/>
            <person name="Llorente I."/>
            <person name="Martins Dos Santos V.A."/>
            <person name="Jensen O.N."/>
            <person name="Pelaez A.I."/>
            <person name="Sanchez J."/>
            <person name="Ferrer M."/>
        </authorList>
    </citation>
    <scope>NUCLEOTIDE SEQUENCE</scope>
</reference>
<keyword evidence="7" id="KW-0479">Metal-binding</keyword>
<evidence type="ECO:0000313" key="10">
    <source>
        <dbReference type="EMBL" id="EQD34928.1"/>
    </source>
</evidence>
<dbReference type="Gene3D" id="3.40.50.10800">
    <property type="entry name" value="NadA-like"/>
    <property type="match status" value="2"/>
</dbReference>
<keyword evidence="9" id="KW-0411">Iron-sulfur</keyword>
<dbReference type="UniPathway" id="UPA00253">
    <property type="reaction ID" value="UER00327"/>
</dbReference>
<evidence type="ECO:0000256" key="8">
    <source>
        <dbReference type="ARBA" id="ARBA00023004"/>
    </source>
</evidence>
<keyword evidence="6" id="KW-0808">Transferase</keyword>
<feature type="non-terminal residue" evidence="10">
    <location>
        <position position="176"/>
    </location>
</feature>
<evidence type="ECO:0000256" key="3">
    <source>
        <dbReference type="ARBA" id="ARBA00012669"/>
    </source>
</evidence>
<evidence type="ECO:0000256" key="6">
    <source>
        <dbReference type="ARBA" id="ARBA00022679"/>
    </source>
</evidence>
<name>T0YP89_9ZZZZ</name>
<dbReference type="AlphaFoldDB" id="T0YP89"/>
<sequence>VRNPVSDPLAESTEDRLRRVISEPERLLFEPLIRDIERLKAARKAIILAHNYQTPEIFHGVADLRGDSLALAREAAETDADVIVMCGVRFMAETAKLLNPHRTILLPDSRAGCSLAESIRPQDVRELRRRHPGVPVICYVNTSAAVKAECDACCTSANAVAVVESLDSARVILVPD</sequence>
<dbReference type="Pfam" id="PF02445">
    <property type="entry name" value="NadA"/>
    <property type="match status" value="1"/>
</dbReference>
<dbReference type="GO" id="GO:0046872">
    <property type="term" value="F:metal ion binding"/>
    <property type="evidence" value="ECO:0007669"/>
    <property type="project" value="UniProtKB-KW"/>
</dbReference>
<dbReference type="EC" id="2.5.1.72" evidence="3"/>
<feature type="non-terminal residue" evidence="10">
    <location>
        <position position="1"/>
    </location>
</feature>
<gene>
    <name evidence="10" type="ORF">B1A_18507</name>
</gene>
<comment type="caution">
    <text evidence="10">The sequence shown here is derived from an EMBL/GenBank/DDBJ whole genome shotgun (WGS) entry which is preliminary data.</text>
</comment>
<dbReference type="InterPro" id="IPR036094">
    <property type="entry name" value="NadA_sf"/>
</dbReference>
<keyword evidence="4" id="KW-0004">4Fe-4S</keyword>
<evidence type="ECO:0000256" key="2">
    <source>
        <dbReference type="ARBA" id="ARBA00005065"/>
    </source>
</evidence>
<keyword evidence="8" id="KW-0408">Iron</keyword>
<dbReference type="GO" id="GO:0008987">
    <property type="term" value="F:quinolinate synthetase A activity"/>
    <property type="evidence" value="ECO:0007669"/>
    <property type="project" value="InterPro"/>
</dbReference>
<dbReference type="PANTHER" id="PTHR30573">
    <property type="entry name" value="QUINOLINATE SYNTHETASE A"/>
    <property type="match status" value="1"/>
</dbReference>
<evidence type="ECO:0000256" key="9">
    <source>
        <dbReference type="ARBA" id="ARBA00023014"/>
    </source>
</evidence>
<dbReference type="SUPFAM" id="SSF142754">
    <property type="entry name" value="NadA-like"/>
    <property type="match status" value="1"/>
</dbReference>
<evidence type="ECO:0000256" key="1">
    <source>
        <dbReference type="ARBA" id="ARBA00001966"/>
    </source>
</evidence>